<evidence type="ECO:0000256" key="2">
    <source>
        <dbReference type="ARBA" id="ARBA00023015"/>
    </source>
</evidence>
<dbReference type="Pfam" id="PF00126">
    <property type="entry name" value="HTH_1"/>
    <property type="match status" value="1"/>
</dbReference>
<dbReference type="Pfam" id="PF03466">
    <property type="entry name" value="LysR_substrate"/>
    <property type="match status" value="1"/>
</dbReference>
<dbReference type="InterPro" id="IPR036390">
    <property type="entry name" value="WH_DNA-bd_sf"/>
</dbReference>
<evidence type="ECO:0000256" key="4">
    <source>
        <dbReference type="ARBA" id="ARBA00023163"/>
    </source>
</evidence>
<dbReference type="EMBL" id="CAKLDI010000002">
    <property type="protein sequence ID" value="CAH0535638.1"/>
    <property type="molecule type" value="Genomic_DNA"/>
</dbReference>
<protein>
    <submittedName>
        <fullName evidence="6">HTH-type transcriptional regulator DmlR</fullName>
    </submittedName>
</protein>
<comment type="similarity">
    <text evidence="1">Belongs to the LysR transcriptional regulatory family.</text>
</comment>
<dbReference type="PROSITE" id="PS50931">
    <property type="entry name" value="HTH_LYSR"/>
    <property type="match status" value="1"/>
</dbReference>
<organism evidence="6 7">
    <name type="scientific">Vibrio stylophorae</name>
    <dbReference type="NCBI Taxonomy" id="659351"/>
    <lineage>
        <taxon>Bacteria</taxon>
        <taxon>Pseudomonadati</taxon>
        <taxon>Pseudomonadota</taxon>
        <taxon>Gammaproteobacteria</taxon>
        <taxon>Vibrionales</taxon>
        <taxon>Vibrionaceae</taxon>
        <taxon>Vibrio</taxon>
    </lineage>
</organism>
<evidence type="ECO:0000259" key="5">
    <source>
        <dbReference type="PROSITE" id="PS50931"/>
    </source>
</evidence>
<evidence type="ECO:0000313" key="7">
    <source>
        <dbReference type="Proteomes" id="UP000838672"/>
    </source>
</evidence>
<evidence type="ECO:0000256" key="3">
    <source>
        <dbReference type="ARBA" id="ARBA00023125"/>
    </source>
</evidence>
<sequence length="304" mass="33715">MIDQISLTDIRAFVRVAELGNFTKAAEVLAVSRSHISRQMQSLEQQLGVSLMVRTTRTMRLTPAGEQLFDACKLALKQLEQGVLAAVDDSSQMSGQIRVNCVGGPIGEGIITDAISAFLIQHPKVQIELDFSSPRIDLIADQFDIAFRMGDLDDAGFIAKPLSMIEMVTLASPHYLAQYGAPQSPKDLRQHRCLTGSVTRWRFQHKQDASQSQELVVSGPFYCKNGRSIVASAKAGLGIIRVPSIYCPELIESGELVPVMPDWLIPAVPFSAIFHRQRYQPKRLRALIDFVAKFVHDRHANLMS</sequence>
<dbReference type="PRINTS" id="PR00039">
    <property type="entry name" value="HTHLYSR"/>
</dbReference>
<dbReference type="PANTHER" id="PTHR30537:SF5">
    <property type="entry name" value="HTH-TYPE TRANSCRIPTIONAL ACTIVATOR TTDR-RELATED"/>
    <property type="match status" value="1"/>
</dbReference>
<reference evidence="6" key="1">
    <citation type="submission" date="2021-11" db="EMBL/GenBank/DDBJ databases">
        <authorList>
            <person name="Rodrigo-Torres L."/>
            <person name="Arahal R. D."/>
            <person name="Lucena T."/>
        </authorList>
    </citation>
    <scope>NUCLEOTIDE SEQUENCE</scope>
    <source>
        <strain evidence="6">CECT 7929</strain>
    </source>
</reference>
<dbReference type="InterPro" id="IPR036388">
    <property type="entry name" value="WH-like_DNA-bd_sf"/>
</dbReference>
<dbReference type="PANTHER" id="PTHR30537">
    <property type="entry name" value="HTH-TYPE TRANSCRIPTIONAL REGULATOR"/>
    <property type="match status" value="1"/>
</dbReference>
<dbReference type="RefSeq" id="WP_237468541.1">
    <property type="nucleotide sequence ID" value="NZ_CAKLDI010000002.1"/>
</dbReference>
<dbReference type="InterPro" id="IPR058163">
    <property type="entry name" value="LysR-type_TF_proteobact-type"/>
</dbReference>
<dbReference type="SUPFAM" id="SSF53850">
    <property type="entry name" value="Periplasmic binding protein-like II"/>
    <property type="match status" value="1"/>
</dbReference>
<evidence type="ECO:0000256" key="1">
    <source>
        <dbReference type="ARBA" id="ARBA00009437"/>
    </source>
</evidence>
<comment type="caution">
    <text evidence="6">The sequence shown here is derived from an EMBL/GenBank/DDBJ whole genome shotgun (WGS) entry which is preliminary data.</text>
</comment>
<dbReference type="InterPro" id="IPR000847">
    <property type="entry name" value="LysR_HTH_N"/>
</dbReference>
<dbReference type="SUPFAM" id="SSF46785">
    <property type="entry name" value="Winged helix' DNA-binding domain"/>
    <property type="match status" value="1"/>
</dbReference>
<gene>
    <name evidence="6" type="primary">dmlR_7</name>
    <name evidence="6" type="ORF">VST7929_03154</name>
</gene>
<keyword evidence="4" id="KW-0804">Transcription</keyword>
<keyword evidence="3" id="KW-0238">DNA-binding</keyword>
<dbReference type="Proteomes" id="UP000838672">
    <property type="component" value="Unassembled WGS sequence"/>
</dbReference>
<keyword evidence="2" id="KW-0805">Transcription regulation</keyword>
<feature type="domain" description="HTH lysR-type" evidence="5">
    <location>
        <begin position="5"/>
        <end position="62"/>
    </location>
</feature>
<dbReference type="CDD" id="cd08422">
    <property type="entry name" value="PBP2_CrgA_like"/>
    <property type="match status" value="1"/>
</dbReference>
<dbReference type="Gene3D" id="3.40.190.290">
    <property type="match status" value="1"/>
</dbReference>
<accession>A0ABN8DWF6</accession>
<proteinExistence type="inferred from homology"/>
<evidence type="ECO:0000313" key="6">
    <source>
        <dbReference type="EMBL" id="CAH0535638.1"/>
    </source>
</evidence>
<keyword evidence="7" id="KW-1185">Reference proteome</keyword>
<dbReference type="Gene3D" id="1.10.10.10">
    <property type="entry name" value="Winged helix-like DNA-binding domain superfamily/Winged helix DNA-binding domain"/>
    <property type="match status" value="1"/>
</dbReference>
<dbReference type="InterPro" id="IPR005119">
    <property type="entry name" value="LysR_subst-bd"/>
</dbReference>
<name>A0ABN8DWF6_9VIBR</name>